<dbReference type="InterPro" id="IPR000835">
    <property type="entry name" value="HTH_MarR-typ"/>
</dbReference>
<feature type="coiled-coil region" evidence="1">
    <location>
        <begin position="178"/>
        <end position="205"/>
    </location>
</feature>
<dbReference type="InterPro" id="IPR036388">
    <property type="entry name" value="WH-like_DNA-bd_sf"/>
</dbReference>
<comment type="caution">
    <text evidence="3">The sequence shown here is derived from an EMBL/GenBank/DDBJ whole genome shotgun (WGS) entry which is preliminary data.</text>
</comment>
<dbReference type="Proteomes" id="UP000253501">
    <property type="component" value="Unassembled WGS sequence"/>
</dbReference>
<dbReference type="SUPFAM" id="SSF46785">
    <property type="entry name" value="Winged helix' DNA-binding domain"/>
    <property type="match status" value="1"/>
</dbReference>
<evidence type="ECO:0000313" key="4">
    <source>
        <dbReference type="Proteomes" id="UP000253501"/>
    </source>
</evidence>
<dbReference type="InterPro" id="IPR036390">
    <property type="entry name" value="WH_DNA-bd_sf"/>
</dbReference>
<dbReference type="EMBL" id="QDHA01000042">
    <property type="protein sequence ID" value="RCJ07017.1"/>
    <property type="molecule type" value="Genomic_DNA"/>
</dbReference>
<feature type="domain" description="HTH marR-type" evidence="2">
    <location>
        <begin position="83"/>
        <end position="149"/>
    </location>
</feature>
<evidence type="ECO:0000259" key="2">
    <source>
        <dbReference type="Pfam" id="PF13463"/>
    </source>
</evidence>
<dbReference type="GO" id="GO:0003700">
    <property type="term" value="F:DNA-binding transcription factor activity"/>
    <property type="evidence" value="ECO:0007669"/>
    <property type="project" value="InterPro"/>
</dbReference>
<dbReference type="Pfam" id="PF13463">
    <property type="entry name" value="HTH_27"/>
    <property type="match status" value="1"/>
</dbReference>
<protein>
    <submittedName>
        <fullName evidence="3">ABC transporter substrate-binding protein</fullName>
    </submittedName>
</protein>
<sequence>MRRPYCPDKPTHTTCVELTMPKTSSNSTPSAKIDRTAEQHRWHLATDDFSVEITDLEYAVMRVYQSFLRWQSECLAAVTGITLSGQENALLHIIRMHERPKTIKDLLHMTNRQDVPNMQYELRKLLKAELVDKYGSARTGIYYFATDEGIRVCDEFARLRRETLLETAQGEFGPKSGALKAAGQLEQLEKVYEIATREITTYHRRR</sequence>
<dbReference type="Gene3D" id="1.10.10.10">
    <property type="entry name" value="Winged helix-like DNA-binding domain superfamily/Winged helix DNA-binding domain"/>
    <property type="match status" value="1"/>
</dbReference>
<proteinExistence type="predicted"/>
<reference evidence="3 4" key="1">
    <citation type="submission" date="2018-04" db="EMBL/GenBank/DDBJ databases">
        <title>Cupriavidus necator CR12 genome sequencing and assembly.</title>
        <authorList>
            <person name="Ben Fekih I."/>
            <person name="Mazhar H.S."/>
            <person name="Bello S.K."/>
            <person name="Rensing C."/>
        </authorList>
    </citation>
    <scope>NUCLEOTIDE SEQUENCE [LARGE SCALE GENOMIC DNA]</scope>
    <source>
        <strain evidence="3 4">CR12</strain>
    </source>
</reference>
<name>A0A367PIH1_CUPNE</name>
<evidence type="ECO:0000313" key="3">
    <source>
        <dbReference type="EMBL" id="RCJ07017.1"/>
    </source>
</evidence>
<gene>
    <name evidence="3" type="ORF">DDK22_18860</name>
</gene>
<evidence type="ECO:0000256" key="1">
    <source>
        <dbReference type="SAM" id="Coils"/>
    </source>
</evidence>
<keyword evidence="1" id="KW-0175">Coiled coil</keyword>
<organism evidence="3 4">
    <name type="scientific">Cupriavidus necator</name>
    <name type="common">Alcaligenes eutrophus</name>
    <name type="synonym">Ralstonia eutropha</name>
    <dbReference type="NCBI Taxonomy" id="106590"/>
    <lineage>
        <taxon>Bacteria</taxon>
        <taxon>Pseudomonadati</taxon>
        <taxon>Pseudomonadota</taxon>
        <taxon>Betaproteobacteria</taxon>
        <taxon>Burkholderiales</taxon>
        <taxon>Burkholderiaceae</taxon>
        <taxon>Cupriavidus</taxon>
    </lineage>
</organism>
<dbReference type="AlphaFoldDB" id="A0A367PIH1"/>
<accession>A0A367PIH1</accession>